<dbReference type="GeneID" id="39991023"/>
<dbReference type="EMBL" id="NBCO01000072">
    <property type="protein sequence ID" value="ORC83418.1"/>
    <property type="molecule type" value="Genomic_DNA"/>
</dbReference>
<proteinExistence type="predicted"/>
<feature type="compositionally biased region" description="Basic and acidic residues" evidence="1">
    <location>
        <begin position="122"/>
        <end position="138"/>
    </location>
</feature>
<feature type="compositionally biased region" description="Polar residues" evidence="1">
    <location>
        <begin position="168"/>
        <end position="178"/>
    </location>
</feature>
<evidence type="ECO:0000313" key="5">
    <source>
        <dbReference type="Proteomes" id="UP000192257"/>
    </source>
</evidence>
<organism evidence="4 5">
    <name type="scientific">Trypanosoma theileri</name>
    <dbReference type="NCBI Taxonomy" id="67003"/>
    <lineage>
        <taxon>Eukaryota</taxon>
        <taxon>Discoba</taxon>
        <taxon>Euglenozoa</taxon>
        <taxon>Kinetoplastea</taxon>
        <taxon>Metakinetoplastina</taxon>
        <taxon>Trypanosomatida</taxon>
        <taxon>Trypanosomatidae</taxon>
        <taxon>Trypanosoma</taxon>
    </lineage>
</organism>
<evidence type="ECO:0000256" key="2">
    <source>
        <dbReference type="SAM" id="Phobius"/>
    </source>
</evidence>
<keyword evidence="2" id="KW-0812">Transmembrane</keyword>
<feature type="compositionally biased region" description="Polar residues" evidence="1">
    <location>
        <begin position="111"/>
        <end position="121"/>
    </location>
</feature>
<feature type="region of interest" description="Disordered" evidence="1">
    <location>
        <begin position="72"/>
        <end position="214"/>
    </location>
</feature>
<keyword evidence="2" id="KW-0472">Membrane</keyword>
<accession>A0A1X0NFX3</accession>
<keyword evidence="5" id="KW-1185">Reference proteome</keyword>
<feature type="transmembrane region" description="Helical" evidence="2">
    <location>
        <begin position="238"/>
        <end position="257"/>
    </location>
</feature>
<dbReference type="AlphaFoldDB" id="A0A1X0NFX3"/>
<name>A0A1X0NFX3_9TRYP</name>
<feature type="chain" id="PRO_5012394106" description="Mucin-associated surface protein (MASP)" evidence="3">
    <location>
        <begin position="27"/>
        <end position="258"/>
    </location>
</feature>
<dbReference type="Proteomes" id="UP000192257">
    <property type="component" value="Unassembled WGS sequence"/>
</dbReference>
<comment type="caution">
    <text evidence="4">The sequence shown here is derived from an EMBL/GenBank/DDBJ whole genome shotgun (WGS) entry which is preliminary data.</text>
</comment>
<gene>
    <name evidence="4" type="ORF">TM35_000721210</name>
</gene>
<dbReference type="RefSeq" id="XP_028877484.1">
    <property type="nucleotide sequence ID" value="XM_029031243.1"/>
</dbReference>
<dbReference type="VEuPathDB" id="TriTrypDB:TM35_000721210"/>
<evidence type="ECO:0000313" key="4">
    <source>
        <dbReference type="EMBL" id="ORC83418.1"/>
    </source>
</evidence>
<protein>
    <recommendedName>
        <fullName evidence="6">Mucin-associated surface protein (MASP)</fullName>
    </recommendedName>
</protein>
<feature type="signal peptide" evidence="3">
    <location>
        <begin position="1"/>
        <end position="26"/>
    </location>
</feature>
<evidence type="ECO:0000256" key="3">
    <source>
        <dbReference type="SAM" id="SignalP"/>
    </source>
</evidence>
<sequence>MMMMHRVMCVLAVVLCCACGYTMTAAADSEWDDFPVITAADRENAENYRKCAKNYSVVIENKTCAQLGFAPKAEKTPQTSIPNEDEAEARPTIGGSSGDTEQQAAEGIDRQGQQQGSNPTRTENDAGEREPEPTESSKRPQNVEVPQGDQGTPSSTSDNSTSADSNATQQSSPATVNATAALDSEETNSTTMPSPAGNVSEAPTTTPSPSPVPNAEINTIASAVQKNKGNVDSSISPVWIGTAAPLLIVVVFFSATVY</sequence>
<reference evidence="4 5" key="1">
    <citation type="submission" date="2017-03" db="EMBL/GenBank/DDBJ databases">
        <title>An alternative strategy for trypanosome survival in the mammalian bloodstream revealed through genome and transcriptome analysis of the ubiquitous bovine parasite Trypanosoma (Megatrypanum) theileri.</title>
        <authorList>
            <person name="Kelly S."/>
            <person name="Ivens A."/>
            <person name="Mott A."/>
            <person name="O'Neill E."/>
            <person name="Emms D."/>
            <person name="Macleod O."/>
            <person name="Voorheis P."/>
            <person name="Matthews J."/>
            <person name="Matthews K."/>
            <person name="Carrington M."/>
        </authorList>
    </citation>
    <scope>NUCLEOTIDE SEQUENCE [LARGE SCALE GENOMIC DNA]</scope>
    <source>
        <strain evidence="4">Edinburgh</strain>
    </source>
</reference>
<keyword evidence="2" id="KW-1133">Transmembrane helix</keyword>
<keyword evidence="3" id="KW-0732">Signal</keyword>
<evidence type="ECO:0000256" key="1">
    <source>
        <dbReference type="SAM" id="MobiDB-lite"/>
    </source>
</evidence>
<feature type="compositionally biased region" description="Low complexity" evidence="1">
    <location>
        <begin position="154"/>
        <end position="167"/>
    </location>
</feature>
<evidence type="ECO:0008006" key="6">
    <source>
        <dbReference type="Google" id="ProtNLM"/>
    </source>
</evidence>